<name>A0A0K2UQN3_LEPSM</name>
<reference evidence="1" key="1">
    <citation type="submission" date="2014-05" db="EMBL/GenBank/DDBJ databases">
        <authorList>
            <person name="Chronopoulou M."/>
        </authorList>
    </citation>
    <scope>NUCLEOTIDE SEQUENCE</scope>
    <source>
        <tissue evidence="1">Whole organism</tissue>
    </source>
</reference>
<sequence>MCTQTMLSQLSF</sequence>
<evidence type="ECO:0000313" key="1">
    <source>
        <dbReference type="EMBL" id="CDW40360.1"/>
    </source>
</evidence>
<dbReference type="EMBL" id="HACA01022999">
    <property type="protein sequence ID" value="CDW40360.1"/>
    <property type="molecule type" value="Transcribed_RNA"/>
</dbReference>
<accession>A0A0K2UQN3</accession>
<protein>
    <submittedName>
        <fullName evidence="1">Uncharacterized protein</fullName>
    </submittedName>
</protein>
<proteinExistence type="predicted"/>
<organism evidence="1">
    <name type="scientific">Lepeophtheirus salmonis</name>
    <name type="common">Salmon louse</name>
    <name type="synonym">Caligus salmonis</name>
    <dbReference type="NCBI Taxonomy" id="72036"/>
    <lineage>
        <taxon>Eukaryota</taxon>
        <taxon>Metazoa</taxon>
        <taxon>Ecdysozoa</taxon>
        <taxon>Arthropoda</taxon>
        <taxon>Crustacea</taxon>
        <taxon>Multicrustacea</taxon>
        <taxon>Hexanauplia</taxon>
        <taxon>Copepoda</taxon>
        <taxon>Siphonostomatoida</taxon>
        <taxon>Caligidae</taxon>
        <taxon>Lepeophtheirus</taxon>
    </lineage>
</organism>